<accession>A0ABS5NRB5</accession>
<comment type="caution">
    <text evidence="2">The sequence shown here is derived from an EMBL/GenBank/DDBJ whole genome shotgun (WGS) entry which is preliminary data.</text>
</comment>
<keyword evidence="3" id="KW-1185">Reference proteome</keyword>
<dbReference type="NCBIfam" id="TIGR01671">
    <property type="entry name" value="phage_TIGR01671"/>
    <property type="match status" value="1"/>
</dbReference>
<dbReference type="InterPro" id="IPR010024">
    <property type="entry name" value="CHP16711"/>
</dbReference>
<reference evidence="2 3" key="1">
    <citation type="submission" date="2021-05" db="EMBL/GenBank/DDBJ databases">
        <title>Novel Bacillus species.</title>
        <authorList>
            <person name="Liu G."/>
        </authorList>
    </citation>
    <scope>NUCLEOTIDE SEQUENCE [LARGE SCALE GENOMIC DNA]</scope>
    <source>
        <strain evidence="2 3">FJAT-49705</strain>
    </source>
</reference>
<sequence>MREPKFRGFSIETNSWHYGHGWFKCDYTEEYKQEKGITDNAILYTDGSPVECELKSMGQFIGRLDQNGKEIFAGDIMRREFEISRDIIDPVSLGFVDREIEESGYFIGVVNYRPSEGFVLNKCKKFNEDGEIISQLSGVKIYPKYATVIGNIYENPELINS</sequence>
<dbReference type="InterPro" id="IPR019096">
    <property type="entry name" value="YopX_protein"/>
</dbReference>
<evidence type="ECO:0000259" key="1">
    <source>
        <dbReference type="Pfam" id="PF09643"/>
    </source>
</evidence>
<name>A0ABS5NRB5_9BACI</name>
<gene>
    <name evidence="2" type="ORF">KHA94_09110</name>
</gene>
<feature type="domain" description="YopX protein" evidence="1">
    <location>
        <begin position="5"/>
        <end position="159"/>
    </location>
</feature>
<dbReference type="EMBL" id="JAGYPM010000002">
    <property type="protein sequence ID" value="MBS4190359.1"/>
    <property type="molecule type" value="Genomic_DNA"/>
</dbReference>
<protein>
    <recommendedName>
        <fullName evidence="1">YopX protein domain-containing protein</fullName>
    </recommendedName>
</protein>
<evidence type="ECO:0000313" key="3">
    <source>
        <dbReference type="Proteomes" id="UP000681027"/>
    </source>
</evidence>
<dbReference type="Gene3D" id="2.30.30.290">
    <property type="entry name" value="YopX-like domains"/>
    <property type="match status" value="1"/>
</dbReference>
<dbReference type="Proteomes" id="UP000681027">
    <property type="component" value="Unassembled WGS sequence"/>
</dbReference>
<dbReference type="SUPFAM" id="SSF159006">
    <property type="entry name" value="YopX-like"/>
    <property type="match status" value="1"/>
</dbReference>
<dbReference type="RefSeq" id="WP_213101816.1">
    <property type="nucleotide sequence ID" value="NZ_JAGYPM010000002.1"/>
</dbReference>
<evidence type="ECO:0000313" key="2">
    <source>
        <dbReference type="EMBL" id="MBS4190359.1"/>
    </source>
</evidence>
<proteinExistence type="predicted"/>
<dbReference type="Pfam" id="PF09643">
    <property type="entry name" value="YopX"/>
    <property type="match status" value="1"/>
</dbReference>
<dbReference type="InterPro" id="IPR023385">
    <property type="entry name" value="YopX-like_C"/>
</dbReference>
<organism evidence="2 3">
    <name type="scientific">Cytobacillus citreus</name>
    <dbReference type="NCBI Taxonomy" id="2833586"/>
    <lineage>
        <taxon>Bacteria</taxon>
        <taxon>Bacillati</taxon>
        <taxon>Bacillota</taxon>
        <taxon>Bacilli</taxon>
        <taxon>Bacillales</taxon>
        <taxon>Bacillaceae</taxon>
        <taxon>Cytobacillus</taxon>
    </lineage>
</organism>